<comment type="caution">
    <text evidence="2">The sequence shown here is derived from an EMBL/GenBank/DDBJ whole genome shotgun (WGS) entry which is preliminary data.</text>
</comment>
<feature type="region of interest" description="Disordered" evidence="1">
    <location>
        <begin position="18"/>
        <end position="59"/>
    </location>
</feature>
<accession>G5LKH7</accession>
<evidence type="ECO:0000256" key="1">
    <source>
        <dbReference type="SAM" id="MobiDB-lite"/>
    </source>
</evidence>
<evidence type="ECO:0000313" key="3">
    <source>
        <dbReference type="Proteomes" id="UP000004642"/>
    </source>
</evidence>
<dbReference type="AlphaFoldDB" id="G5LKH7"/>
<dbReference type="Proteomes" id="UP000004642">
    <property type="component" value="Unassembled WGS sequence"/>
</dbReference>
<protein>
    <submittedName>
        <fullName evidence="2">Uncharacterized protein</fullName>
    </submittedName>
</protein>
<dbReference type="EMBL" id="AFCJ01000366">
    <property type="protein sequence ID" value="EHC43950.1"/>
    <property type="molecule type" value="Genomic_DNA"/>
</dbReference>
<sequence length="59" mass="6577">MGKRSGNRLFHDHFTQLAHNEKSDNPGNAIAQQNSRPRHLNRRADAQKQSGANGAAQRD</sequence>
<proteinExistence type="predicted"/>
<evidence type="ECO:0000313" key="2">
    <source>
        <dbReference type="EMBL" id="EHC43950.1"/>
    </source>
</evidence>
<organism evidence="2 3">
    <name type="scientific">Salmonella enterica subsp. enterica serovar Alachua str. R6-377</name>
    <dbReference type="NCBI Taxonomy" id="913241"/>
    <lineage>
        <taxon>Bacteria</taxon>
        <taxon>Pseudomonadati</taxon>
        <taxon>Pseudomonadota</taxon>
        <taxon>Gammaproteobacteria</taxon>
        <taxon>Enterobacterales</taxon>
        <taxon>Enterobacteriaceae</taxon>
        <taxon>Salmonella</taxon>
    </lineage>
</organism>
<name>G5LKH7_SALET</name>
<reference evidence="2 3" key="1">
    <citation type="journal article" date="2011" name="BMC Genomics">
        <title>Genome sequencing reveals diversification of virulence factor content and possible host adaptation in distinct subpopulations of Salmonella enterica.</title>
        <authorList>
            <person name="den Bakker H.C."/>
            <person name="Moreno Switt A.I."/>
            <person name="Govoni G."/>
            <person name="Cummings C.A."/>
            <person name="Ranieri M.L."/>
            <person name="Degoricija L."/>
            <person name="Hoelzer K."/>
            <person name="Rodriguez-Rivera L.D."/>
            <person name="Brown S."/>
            <person name="Bolchacova E."/>
            <person name="Furtado M.R."/>
            <person name="Wiedmann M."/>
        </authorList>
    </citation>
    <scope>NUCLEOTIDE SEQUENCE [LARGE SCALE GENOMIC DNA]</scope>
    <source>
        <strain evidence="2 3">R6-377</strain>
    </source>
</reference>
<gene>
    <name evidence="2" type="ORF">LTSEALA_0879</name>
</gene>